<organism evidence="1 2">
    <name type="scientific">Selenomonas ruminantium</name>
    <dbReference type="NCBI Taxonomy" id="971"/>
    <lineage>
        <taxon>Bacteria</taxon>
        <taxon>Bacillati</taxon>
        <taxon>Bacillota</taxon>
        <taxon>Negativicutes</taxon>
        <taxon>Selenomonadales</taxon>
        <taxon>Selenomonadaceae</taxon>
        <taxon>Selenomonas</taxon>
    </lineage>
</organism>
<sequence>MIYLSLELSIRFFIKTSCNFFSTCYNVFLLAGTKTYHKFQEVKQTMRDCEKILDQKLGSREFAEAFEATSMEYDFIDRIAAACAKLSKAEKGEN</sequence>
<name>A0A1K1PXC7_SELRU</name>
<accession>A0A1K1PXC7</accession>
<protein>
    <submittedName>
        <fullName evidence="1">Uncharacterized protein</fullName>
    </submittedName>
</protein>
<evidence type="ECO:0000313" key="2">
    <source>
        <dbReference type="Proteomes" id="UP000182958"/>
    </source>
</evidence>
<reference evidence="2" key="1">
    <citation type="submission" date="2016-11" db="EMBL/GenBank/DDBJ databases">
        <authorList>
            <person name="Varghese N."/>
            <person name="Submissions S."/>
        </authorList>
    </citation>
    <scope>NUCLEOTIDE SEQUENCE [LARGE SCALE GENOMIC DNA]</scope>
    <source>
        <strain evidence="2">C3</strain>
    </source>
</reference>
<keyword evidence="2" id="KW-1185">Reference proteome</keyword>
<proteinExistence type="predicted"/>
<dbReference type="AlphaFoldDB" id="A0A1K1PXC7"/>
<dbReference type="Proteomes" id="UP000182958">
    <property type="component" value="Unassembled WGS sequence"/>
</dbReference>
<dbReference type="EMBL" id="FPJA01000009">
    <property type="protein sequence ID" value="SFW52295.1"/>
    <property type="molecule type" value="Genomic_DNA"/>
</dbReference>
<gene>
    <name evidence="1" type="ORF">SAMN02910323_2280</name>
</gene>
<evidence type="ECO:0000313" key="1">
    <source>
        <dbReference type="EMBL" id="SFW52295.1"/>
    </source>
</evidence>